<dbReference type="SFLD" id="SFLDS00029">
    <property type="entry name" value="Radical_SAM"/>
    <property type="match status" value="1"/>
</dbReference>
<keyword evidence="6" id="KW-0411">Iron-sulfur</keyword>
<gene>
    <name evidence="9" type="ORF">ENT89_00025</name>
    <name evidence="8" type="ORF">ENX77_06090</name>
</gene>
<name>A0A7C4WIW1_9EURY</name>
<dbReference type="InterPro" id="IPR007197">
    <property type="entry name" value="rSAM"/>
</dbReference>
<protein>
    <submittedName>
        <fullName evidence="9">TIGR04053 family radical SAM/SPASM domain-containing protein</fullName>
    </submittedName>
</protein>
<dbReference type="SUPFAM" id="SSF102114">
    <property type="entry name" value="Radical SAM enzymes"/>
    <property type="match status" value="1"/>
</dbReference>
<dbReference type="PROSITE" id="PS51918">
    <property type="entry name" value="RADICAL_SAM"/>
    <property type="match status" value="1"/>
</dbReference>
<reference evidence="9" key="1">
    <citation type="journal article" date="2020" name="mSystems">
        <title>Genome- and Community-Level Interaction Insights into Carbon Utilization and Element Cycling Functions of Hydrothermarchaeota in Hydrothermal Sediment.</title>
        <authorList>
            <person name="Zhou Z."/>
            <person name="Liu Y."/>
            <person name="Xu W."/>
            <person name="Pan J."/>
            <person name="Luo Z.H."/>
            <person name="Li M."/>
        </authorList>
    </citation>
    <scope>NUCLEOTIDE SEQUENCE [LARGE SCALE GENOMIC DNA]</scope>
    <source>
        <strain evidence="9">SpSt-62</strain>
        <strain evidence="8">SpSt-97</strain>
    </source>
</reference>
<dbReference type="SMART" id="SM00729">
    <property type="entry name" value="Elp3"/>
    <property type="match status" value="1"/>
</dbReference>
<evidence type="ECO:0000313" key="8">
    <source>
        <dbReference type="EMBL" id="HGE66665.1"/>
    </source>
</evidence>
<evidence type="ECO:0000259" key="7">
    <source>
        <dbReference type="PROSITE" id="PS51918"/>
    </source>
</evidence>
<comment type="cofactor">
    <cofactor evidence="1">
        <name>[4Fe-4S] cluster</name>
        <dbReference type="ChEBI" id="CHEBI:49883"/>
    </cofactor>
</comment>
<dbReference type="InterPro" id="IPR023885">
    <property type="entry name" value="4Fe4S-binding_SPASM_dom"/>
</dbReference>
<dbReference type="PANTHER" id="PTHR11228:SF34">
    <property type="entry name" value="TUNGSTEN-CONTAINING ALDEHYDE FERREDOXIN OXIDOREDUCTASE COFACTOR MODIFYING PROTEIN"/>
    <property type="match status" value="1"/>
</dbReference>
<dbReference type="GO" id="GO:0051539">
    <property type="term" value="F:4 iron, 4 sulfur cluster binding"/>
    <property type="evidence" value="ECO:0007669"/>
    <property type="project" value="UniProtKB-KW"/>
</dbReference>
<evidence type="ECO:0000256" key="4">
    <source>
        <dbReference type="ARBA" id="ARBA00022723"/>
    </source>
</evidence>
<evidence type="ECO:0000256" key="1">
    <source>
        <dbReference type="ARBA" id="ARBA00001966"/>
    </source>
</evidence>
<keyword evidence="4" id="KW-0479">Metal-binding</keyword>
<dbReference type="SFLD" id="SFLDG01067">
    <property type="entry name" value="SPASM/twitch_domain_containing"/>
    <property type="match status" value="1"/>
</dbReference>
<dbReference type="Pfam" id="PF13186">
    <property type="entry name" value="SPASM"/>
    <property type="match status" value="1"/>
</dbReference>
<evidence type="ECO:0000313" key="9">
    <source>
        <dbReference type="EMBL" id="HGU58622.1"/>
    </source>
</evidence>
<dbReference type="InterPro" id="IPR050377">
    <property type="entry name" value="Radical_SAM_PqqE_MftC-like"/>
</dbReference>
<dbReference type="CDD" id="cd21123">
    <property type="entry name" value="SPASM_MftC-like"/>
    <property type="match status" value="1"/>
</dbReference>
<organism evidence="9">
    <name type="scientific">Geoglobus ahangari</name>
    <dbReference type="NCBI Taxonomy" id="113653"/>
    <lineage>
        <taxon>Archaea</taxon>
        <taxon>Methanobacteriati</taxon>
        <taxon>Methanobacteriota</taxon>
        <taxon>Archaeoglobi</taxon>
        <taxon>Archaeoglobales</taxon>
        <taxon>Archaeoglobaceae</taxon>
        <taxon>Geoglobus</taxon>
    </lineage>
</organism>
<feature type="domain" description="Radical SAM core" evidence="7">
    <location>
        <begin position="6"/>
        <end position="218"/>
    </location>
</feature>
<evidence type="ECO:0000256" key="6">
    <source>
        <dbReference type="ARBA" id="ARBA00023014"/>
    </source>
</evidence>
<accession>A0A7C4WIW1</accession>
<dbReference type="InterPro" id="IPR006638">
    <property type="entry name" value="Elp3/MiaA/NifB-like_rSAM"/>
</dbReference>
<dbReference type="EMBL" id="DTPI01000031">
    <property type="protein sequence ID" value="HGE66665.1"/>
    <property type="molecule type" value="Genomic_DNA"/>
</dbReference>
<dbReference type="InterPro" id="IPR058240">
    <property type="entry name" value="rSAM_sf"/>
</dbReference>
<evidence type="ECO:0000256" key="3">
    <source>
        <dbReference type="ARBA" id="ARBA00022691"/>
    </source>
</evidence>
<keyword evidence="2" id="KW-0004">4Fe-4S</keyword>
<comment type="caution">
    <text evidence="9">The sequence shown here is derived from an EMBL/GenBank/DDBJ whole genome shotgun (WGS) entry which is preliminary data.</text>
</comment>
<dbReference type="Pfam" id="PF04055">
    <property type="entry name" value="Radical_SAM"/>
    <property type="match status" value="1"/>
</dbReference>
<dbReference type="InterPro" id="IPR017200">
    <property type="entry name" value="PqqE-like"/>
</dbReference>
<dbReference type="SFLD" id="SFLDG01386">
    <property type="entry name" value="main_SPASM_domain-containing"/>
    <property type="match status" value="1"/>
</dbReference>
<dbReference type="NCBIfam" id="TIGR04053">
    <property type="entry name" value="TIGR04053 family radical SAM/SPASM domain-containing protein"/>
    <property type="match status" value="1"/>
</dbReference>
<dbReference type="GO" id="GO:0003824">
    <property type="term" value="F:catalytic activity"/>
    <property type="evidence" value="ECO:0007669"/>
    <property type="project" value="InterPro"/>
</dbReference>
<dbReference type="InterPro" id="IPR013785">
    <property type="entry name" value="Aldolase_TIM"/>
</dbReference>
<keyword evidence="5" id="KW-0408">Iron</keyword>
<dbReference type="PANTHER" id="PTHR11228">
    <property type="entry name" value="RADICAL SAM DOMAIN PROTEIN"/>
    <property type="match status" value="1"/>
</dbReference>
<dbReference type="GO" id="GO:0046872">
    <property type="term" value="F:metal ion binding"/>
    <property type="evidence" value="ECO:0007669"/>
    <property type="project" value="UniProtKB-KW"/>
</dbReference>
<dbReference type="EMBL" id="DTAK01000001">
    <property type="protein sequence ID" value="HGU58622.1"/>
    <property type="molecule type" value="Genomic_DNA"/>
</dbReference>
<dbReference type="NCBIfam" id="TIGR04085">
    <property type="entry name" value="rSAM_more_4Fe4S"/>
    <property type="match status" value="1"/>
</dbReference>
<evidence type="ECO:0000256" key="2">
    <source>
        <dbReference type="ARBA" id="ARBA00022485"/>
    </source>
</evidence>
<dbReference type="AlphaFoldDB" id="A0A7C4WIW1"/>
<dbReference type="PIRSF" id="PIRSF037420">
    <property type="entry name" value="PQQ_syn_pqqE"/>
    <property type="match status" value="1"/>
</dbReference>
<dbReference type="CDD" id="cd01335">
    <property type="entry name" value="Radical_SAM"/>
    <property type="match status" value="1"/>
</dbReference>
<dbReference type="Gene3D" id="3.20.20.70">
    <property type="entry name" value="Aldolase class I"/>
    <property type="match status" value="1"/>
</dbReference>
<keyword evidence="3" id="KW-0949">S-adenosyl-L-methionine</keyword>
<proteinExistence type="predicted"/>
<evidence type="ECO:0000256" key="5">
    <source>
        <dbReference type="ARBA" id="ARBA00023004"/>
    </source>
</evidence>
<sequence length="378" mass="42371">MQIDLKKRPFIIFWELTRACLLACKHCRAKAQKNRHPNELTTEEAFDVIDQIQEFGHPYPLVVFTGGDPLMRDDTFEIVKKATNSGIRVAIAFSGTKLATKDRLKKLKDSGVSRVAISLDGSSPEIHDYFRGVSGTFETSLKILDTCRELGISTQINSTVTKINVQDLPNIANICIKKEVALWDVFFLVPTGRAKKEFMLSAEEFEDVLNWLYDVSRRAPLSVKSSAATHLRRIEIMRDEGRYDLPHGKLYHELSKGLENLPKGEGRIVKGVVDGIKRMSGITDGRGMLFISHIGEVYPSGFLPIVAGNVREQSLEEIYTESKIFNELKDPDKLKGKCGVCEFRYICGGSRARAYAMTGDYLAPEPRCIYQPSSLISG</sequence>